<dbReference type="AlphaFoldDB" id="A0A0B5ID27"/>
<dbReference type="EMBL" id="CP010408">
    <property type="protein sequence ID" value="AJF70416.1"/>
    <property type="molecule type" value="Genomic_DNA"/>
</dbReference>
<geneLocation type="plasmid" evidence="1 2">
    <name>pSVL1</name>
</geneLocation>
<name>A0A0B5ID27_9ACTN</name>
<evidence type="ECO:0000313" key="1">
    <source>
        <dbReference type="EMBL" id="AJF70416.1"/>
    </source>
</evidence>
<accession>A0A0B5ID27</accession>
<proteinExistence type="predicted"/>
<keyword evidence="1" id="KW-0614">Plasmid</keyword>
<sequence>MGTVITELGFVGPAQSDDLFHFTGRNGNRPRDVPEEIQRMKASERLDSIITQRKLLAFPPFGVRQACVCFSECPPEQLAYLIAGGLFSPWGVVVSRSQVMGCGGGSVSYVPDKVYEKFERVGLEHWAVRTGEKSTWLHEREWRLPSKGVRLNALRAILIGDETWRPSLVDTNDWINAESGELCLGPGETPSARPRQHYPELWRQSEIWVWDATAKHMVKHPPGTLD</sequence>
<evidence type="ECO:0000313" key="2">
    <source>
        <dbReference type="Proteomes" id="UP000031774"/>
    </source>
</evidence>
<dbReference type="KEGG" id="svt:SVTN_40245"/>
<gene>
    <name evidence="1" type="ORF">SVTN_40245</name>
</gene>
<protein>
    <submittedName>
        <fullName evidence="1">Uncharacterized protein</fullName>
    </submittedName>
</protein>
<dbReference type="HOGENOM" id="CLU_1224221_0_0_11"/>
<reference evidence="1 2" key="1">
    <citation type="submission" date="2014-12" db="EMBL/GenBank/DDBJ databases">
        <title>Complete genome sequence of Streptomyces vietnamensis strain GIMV4.0001, a genetic manipulable producer of the benzoisochromanequinone antibiotic granaticin.</title>
        <authorList>
            <person name="Deng M.R."/>
            <person name="Guo J."/>
            <person name="Ma L.Y."/>
            <person name="Feng G.D."/>
            <person name="Mo C.Y."/>
            <person name="Zhu H.H."/>
        </authorList>
    </citation>
    <scope>NUCLEOTIDE SEQUENCE [LARGE SCALE GENOMIC DNA]</scope>
    <source>
        <strain evidence="2">GIMV4.0001</strain>
        <plasmid evidence="1 2">pSVL1</plasmid>
    </source>
</reference>
<keyword evidence="2" id="KW-1185">Reference proteome</keyword>
<dbReference type="Proteomes" id="UP000031774">
    <property type="component" value="Plasmid pSVL1"/>
</dbReference>
<organism evidence="1 2">
    <name type="scientific">Streptomyces vietnamensis</name>
    <dbReference type="NCBI Taxonomy" id="362257"/>
    <lineage>
        <taxon>Bacteria</taxon>
        <taxon>Bacillati</taxon>
        <taxon>Actinomycetota</taxon>
        <taxon>Actinomycetes</taxon>
        <taxon>Kitasatosporales</taxon>
        <taxon>Streptomycetaceae</taxon>
        <taxon>Streptomyces</taxon>
    </lineage>
</organism>